<evidence type="ECO:0000313" key="4">
    <source>
        <dbReference type="Proteomes" id="UP000001072"/>
    </source>
</evidence>
<dbReference type="GeneID" id="18923528"/>
<dbReference type="PANTHER" id="PTHR43690:SF18">
    <property type="entry name" value="INSULIN-DEGRADING ENZYME-RELATED"/>
    <property type="match status" value="1"/>
</dbReference>
<dbReference type="GO" id="GO:0051603">
    <property type="term" value="P:proteolysis involved in protein catabolic process"/>
    <property type="evidence" value="ECO:0007669"/>
    <property type="project" value="TreeGrafter"/>
</dbReference>
<dbReference type="Proteomes" id="UP000001072">
    <property type="component" value="Unassembled WGS sequence"/>
</dbReference>
<dbReference type="VEuPathDB" id="FungiDB:MELLADRAFT_108649"/>
<evidence type="ECO:0000259" key="2">
    <source>
        <dbReference type="Pfam" id="PF16187"/>
    </source>
</evidence>
<dbReference type="SUPFAM" id="SSF63411">
    <property type="entry name" value="LuxS/MPP-like metallohydrolase"/>
    <property type="match status" value="1"/>
</dbReference>
<reference evidence="4" key="1">
    <citation type="journal article" date="2011" name="Proc. Natl. Acad. Sci. U.S.A.">
        <title>Obligate biotrophy features unraveled by the genomic analysis of rust fungi.</title>
        <authorList>
            <person name="Duplessis S."/>
            <person name="Cuomo C.A."/>
            <person name="Lin Y.-C."/>
            <person name="Aerts A."/>
            <person name="Tisserant E."/>
            <person name="Veneault-Fourrey C."/>
            <person name="Joly D.L."/>
            <person name="Hacquard S."/>
            <person name="Amselem J."/>
            <person name="Cantarel B.L."/>
            <person name="Chiu R."/>
            <person name="Coutinho P.M."/>
            <person name="Feau N."/>
            <person name="Field M."/>
            <person name="Frey P."/>
            <person name="Gelhaye E."/>
            <person name="Goldberg J."/>
            <person name="Grabherr M.G."/>
            <person name="Kodira C.D."/>
            <person name="Kohler A."/>
            <person name="Kuees U."/>
            <person name="Lindquist E.A."/>
            <person name="Lucas S.M."/>
            <person name="Mago R."/>
            <person name="Mauceli E."/>
            <person name="Morin E."/>
            <person name="Murat C."/>
            <person name="Pangilinan J.L."/>
            <person name="Park R."/>
            <person name="Pearson M."/>
            <person name="Quesneville H."/>
            <person name="Rouhier N."/>
            <person name="Sakthikumar S."/>
            <person name="Salamov A.A."/>
            <person name="Schmutz J."/>
            <person name="Selles B."/>
            <person name="Shapiro H."/>
            <person name="Tanguay P."/>
            <person name="Tuskan G.A."/>
            <person name="Henrissat B."/>
            <person name="Van de Peer Y."/>
            <person name="Rouze P."/>
            <person name="Ellis J.G."/>
            <person name="Dodds P.N."/>
            <person name="Schein J.E."/>
            <person name="Zhong S."/>
            <person name="Hamelin R.C."/>
            <person name="Grigoriev I.V."/>
            <person name="Szabo L.J."/>
            <person name="Martin F."/>
        </authorList>
    </citation>
    <scope>NUCLEOTIDE SEQUENCE [LARGE SCALE GENOMIC DNA]</scope>
    <source>
        <strain evidence="4">98AG31 / pathotype 3-4-7</strain>
    </source>
</reference>
<dbReference type="STRING" id="747676.F4RTT1"/>
<dbReference type="HOGENOM" id="CLU_1835591_0_0_1"/>
<organism evidence="4">
    <name type="scientific">Melampsora larici-populina (strain 98AG31 / pathotype 3-4-7)</name>
    <name type="common">Poplar leaf rust fungus</name>
    <dbReference type="NCBI Taxonomy" id="747676"/>
    <lineage>
        <taxon>Eukaryota</taxon>
        <taxon>Fungi</taxon>
        <taxon>Dikarya</taxon>
        <taxon>Basidiomycota</taxon>
        <taxon>Pucciniomycotina</taxon>
        <taxon>Pucciniomycetes</taxon>
        <taxon>Pucciniales</taxon>
        <taxon>Melampsoraceae</taxon>
        <taxon>Melampsora</taxon>
    </lineage>
</organism>
<dbReference type="InParanoid" id="F4RTT1"/>
<dbReference type="InterPro" id="IPR032632">
    <property type="entry name" value="Peptidase_M16_M"/>
</dbReference>
<dbReference type="OrthoDB" id="952271at2759"/>
<dbReference type="GO" id="GO:0043171">
    <property type="term" value="P:peptide catabolic process"/>
    <property type="evidence" value="ECO:0007669"/>
    <property type="project" value="TreeGrafter"/>
</dbReference>
<dbReference type="GO" id="GO:0004222">
    <property type="term" value="F:metalloendopeptidase activity"/>
    <property type="evidence" value="ECO:0007669"/>
    <property type="project" value="TreeGrafter"/>
</dbReference>
<dbReference type="RefSeq" id="XP_007412666.1">
    <property type="nucleotide sequence ID" value="XM_007412604.1"/>
</dbReference>
<evidence type="ECO:0000256" key="1">
    <source>
        <dbReference type="ARBA" id="ARBA00022723"/>
    </source>
</evidence>
<dbReference type="AlphaFoldDB" id="F4RTT1"/>
<name>F4RTT1_MELLP</name>
<dbReference type="InterPro" id="IPR011249">
    <property type="entry name" value="Metalloenz_LuxS/M16"/>
</dbReference>
<dbReference type="GO" id="GO:0005739">
    <property type="term" value="C:mitochondrion"/>
    <property type="evidence" value="ECO:0007669"/>
    <property type="project" value="TreeGrafter"/>
</dbReference>
<dbReference type="eggNOG" id="KOG0959">
    <property type="taxonomic scope" value="Eukaryota"/>
</dbReference>
<dbReference type="KEGG" id="mlr:MELLADRAFT_108649"/>
<dbReference type="GO" id="GO:0046872">
    <property type="term" value="F:metal ion binding"/>
    <property type="evidence" value="ECO:0007669"/>
    <property type="project" value="UniProtKB-KW"/>
</dbReference>
<keyword evidence="4" id="KW-1185">Reference proteome</keyword>
<proteinExistence type="predicted"/>
<dbReference type="PANTHER" id="PTHR43690">
    <property type="entry name" value="NARDILYSIN"/>
    <property type="match status" value="1"/>
</dbReference>
<keyword evidence="1" id="KW-0479">Metal-binding</keyword>
<dbReference type="InterPro" id="IPR050626">
    <property type="entry name" value="Peptidase_M16"/>
</dbReference>
<accession>F4RTT1</accession>
<feature type="domain" description="Peptidase M16 middle/third" evidence="2">
    <location>
        <begin position="41"/>
        <end position="134"/>
    </location>
</feature>
<dbReference type="Gene3D" id="3.30.830.10">
    <property type="entry name" value="Metalloenzyme, LuxS/M16 peptidase-like"/>
    <property type="match status" value="1"/>
</dbReference>
<dbReference type="GO" id="GO:0005829">
    <property type="term" value="C:cytosol"/>
    <property type="evidence" value="ECO:0007669"/>
    <property type="project" value="TreeGrafter"/>
</dbReference>
<dbReference type="EMBL" id="GL883120">
    <property type="protein sequence ID" value="EGG04205.1"/>
    <property type="molecule type" value="Genomic_DNA"/>
</dbReference>
<dbReference type="Pfam" id="PF16187">
    <property type="entry name" value="Peptidase_M16_M"/>
    <property type="match status" value="1"/>
</dbReference>
<gene>
    <name evidence="3" type="ORF">MELLADRAFT_108649</name>
</gene>
<sequence>MMSEPLASNPFESEAYLDLLRSTPPQEWTFPEQAQLAAIRFRFKSQSAPVQYATSLATSLRKPCPRESILSSSYLTNKFDPKLIQDTMNLLKPEHCRIVIGSQSGEFENRIKLSSIEPWYSTPYCIQDFPKIELTKRLGL</sequence>
<protein>
    <recommendedName>
        <fullName evidence="2">Peptidase M16 middle/third domain-containing protein</fullName>
    </recommendedName>
</protein>
<evidence type="ECO:0000313" key="3">
    <source>
        <dbReference type="EMBL" id="EGG04205.1"/>
    </source>
</evidence>